<sequence>MDILSMVFLGIGLGMDVFSVSVSRGVITHESGVNYTLISALSFGIFQAGMPVLGWLSGLEIQAIVSAFAPWIAFLLLLIIGLKMIYESFMLEEDEFEFNYRELFILSIATSIDAFAVGVSFALLDLSIWLPVLIIGVLSFIMSIGGSYLGERIGHIFENRAEALGGVILIIIGLKILLENTAL</sequence>
<evidence type="ECO:0000313" key="10">
    <source>
        <dbReference type="Proteomes" id="UP001369247"/>
    </source>
</evidence>
<keyword evidence="1 8" id="KW-0813">Transport</keyword>
<evidence type="ECO:0000256" key="6">
    <source>
        <dbReference type="ARBA" id="ARBA00023136"/>
    </source>
</evidence>
<dbReference type="PANTHER" id="PTHR35529">
    <property type="entry name" value="MANGANESE EFFLUX PUMP MNTP-RELATED"/>
    <property type="match status" value="1"/>
</dbReference>
<evidence type="ECO:0000256" key="4">
    <source>
        <dbReference type="ARBA" id="ARBA00022989"/>
    </source>
</evidence>
<comment type="similarity">
    <text evidence="8">Belongs to the MntP (TC 9.B.29) family.</text>
</comment>
<comment type="subcellular location">
    <subcellularLocation>
        <location evidence="8">Cell membrane</location>
        <topology evidence="8">Multi-pass membrane protein</topology>
    </subcellularLocation>
</comment>
<evidence type="ECO:0000256" key="8">
    <source>
        <dbReference type="HAMAP-Rule" id="MF_01521"/>
    </source>
</evidence>
<keyword evidence="4 8" id="KW-1133">Transmembrane helix</keyword>
<dbReference type="Pfam" id="PF02659">
    <property type="entry name" value="Mntp"/>
    <property type="match status" value="1"/>
</dbReference>
<evidence type="ECO:0000256" key="5">
    <source>
        <dbReference type="ARBA" id="ARBA00023065"/>
    </source>
</evidence>
<evidence type="ECO:0000256" key="7">
    <source>
        <dbReference type="ARBA" id="ARBA00023211"/>
    </source>
</evidence>
<evidence type="ECO:0000256" key="1">
    <source>
        <dbReference type="ARBA" id="ARBA00022448"/>
    </source>
</evidence>
<keyword evidence="7 8" id="KW-0464">Manganese</keyword>
<feature type="transmembrane region" description="Helical" evidence="8">
    <location>
        <begin position="6"/>
        <end position="23"/>
    </location>
</feature>
<feature type="transmembrane region" description="Helical" evidence="8">
    <location>
        <begin position="128"/>
        <end position="149"/>
    </location>
</feature>
<keyword evidence="10" id="KW-1185">Reference proteome</keyword>
<feature type="transmembrane region" description="Helical" evidence="8">
    <location>
        <begin position="103"/>
        <end position="122"/>
    </location>
</feature>
<keyword evidence="3 8" id="KW-0812">Transmembrane</keyword>
<keyword evidence="2 8" id="KW-1003">Cell membrane</keyword>
<feature type="transmembrane region" description="Helical" evidence="8">
    <location>
        <begin position="35"/>
        <end position="55"/>
    </location>
</feature>
<dbReference type="PANTHER" id="PTHR35529:SF1">
    <property type="entry name" value="MANGANESE EFFLUX PUMP MNTP-RELATED"/>
    <property type="match status" value="1"/>
</dbReference>
<protein>
    <recommendedName>
        <fullName evidence="8">Putative manganese efflux pump MntP</fullName>
    </recommendedName>
</protein>
<gene>
    <name evidence="8" type="primary">mntP</name>
    <name evidence="9" type="ORF">U2150_05815</name>
</gene>
<feature type="transmembrane region" description="Helical" evidence="8">
    <location>
        <begin position="161"/>
        <end position="178"/>
    </location>
</feature>
<evidence type="ECO:0000256" key="3">
    <source>
        <dbReference type="ARBA" id="ARBA00022692"/>
    </source>
</evidence>
<comment type="caution">
    <text evidence="9">The sequence shown here is derived from an EMBL/GenBank/DDBJ whole genome shotgun (WGS) entry which is preliminary data.</text>
</comment>
<reference evidence="9 10" key="1">
    <citation type="submission" date="2023-12" db="EMBL/GenBank/DDBJ databases">
        <title>Phenotypic and Genomic Characterization of Methanothermobacter wolfeii Strain BSEL, a CO2-Capturing Archaeon with Minimal Nutrient Requirements.</title>
        <authorList>
            <person name="Ale Enriquez F."/>
            <person name="Ahring B.K."/>
        </authorList>
    </citation>
    <scope>NUCLEOTIDE SEQUENCE [LARGE SCALE GENOMIC DNA]</scope>
    <source>
        <strain evidence="9 10">BSEL-1</strain>
    </source>
</reference>
<evidence type="ECO:0000313" key="9">
    <source>
        <dbReference type="EMBL" id="MEJ8543003.1"/>
    </source>
</evidence>
<comment type="function">
    <text evidence="8">Probably functions as a manganese efflux pump.</text>
</comment>
<dbReference type="InterPro" id="IPR003810">
    <property type="entry name" value="Mntp/YtaF"/>
</dbReference>
<dbReference type="Proteomes" id="UP001369247">
    <property type="component" value="Unassembled WGS sequence"/>
</dbReference>
<proteinExistence type="inferred from homology"/>
<keyword evidence="5 8" id="KW-0406">Ion transport</keyword>
<dbReference type="HAMAP" id="MF_01521">
    <property type="entry name" value="MntP_pump"/>
    <property type="match status" value="1"/>
</dbReference>
<evidence type="ECO:0000256" key="2">
    <source>
        <dbReference type="ARBA" id="ARBA00022475"/>
    </source>
</evidence>
<accession>A0ABU8TVB1</accession>
<name>A0ABU8TVB1_METWO</name>
<dbReference type="InterPro" id="IPR022929">
    <property type="entry name" value="Put_MntP"/>
</dbReference>
<dbReference type="EMBL" id="JAXUHJ010000009">
    <property type="protein sequence ID" value="MEJ8543003.1"/>
    <property type="molecule type" value="Genomic_DNA"/>
</dbReference>
<dbReference type="RefSeq" id="WP_074358478.1">
    <property type="nucleotide sequence ID" value="NZ_JAXUHJ010000009.1"/>
</dbReference>
<feature type="transmembrane region" description="Helical" evidence="8">
    <location>
        <begin position="61"/>
        <end position="82"/>
    </location>
</feature>
<organism evidence="9 10">
    <name type="scientific">Methanothermobacter wolfeii</name>
    <name type="common">Methanobacterium wolfei</name>
    <dbReference type="NCBI Taxonomy" id="145261"/>
    <lineage>
        <taxon>Archaea</taxon>
        <taxon>Methanobacteriati</taxon>
        <taxon>Methanobacteriota</taxon>
        <taxon>Methanomada group</taxon>
        <taxon>Methanobacteria</taxon>
        <taxon>Methanobacteriales</taxon>
        <taxon>Methanobacteriaceae</taxon>
        <taxon>Methanothermobacter</taxon>
    </lineage>
</organism>
<keyword evidence="6 8" id="KW-0472">Membrane</keyword>